<dbReference type="Pfam" id="PF04235">
    <property type="entry name" value="DUF418"/>
    <property type="match status" value="1"/>
</dbReference>
<evidence type="ECO:0000313" key="3">
    <source>
        <dbReference type="EMBL" id="GBG05628.1"/>
    </source>
</evidence>
<feature type="transmembrane region" description="Helical" evidence="1">
    <location>
        <begin position="276"/>
        <end position="294"/>
    </location>
</feature>
<feature type="domain" description="DUF418" evidence="2">
    <location>
        <begin position="229"/>
        <end position="376"/>
    </location>
</feature>
<protein>
    <submittedName>
        <fullName evidence="3">Membrane protein</fullName>
    </submittedName>
</protein>
<feature type="transmembrane region" description="Helical" evidence="1">
    <location>
        <begin position="343"/>
        <end position="363"/>
    </location>
</feature>
<evidence type="ECO:0000259" key="2">
    <source>
        <dbReference type="Pfam" id="PF04235"/>
    </source>
</evidence>
<dbReference type="PANTHER" id="PTHR30590">
    <property type="entry name" value="INNER MEMBRANE PROTEIN"/>
    <property type="match status" value="1"/>
</dbReference>
<accession>A0A2R5EKY0</accession>
<feature type="transmembrane region" description="Helical" evidence="1">
    <location>
        <begin position="314"/>
        <end position="331"/>
    </location>
</feature>
<dbReference type="AlphaFoldDB" id="A0A2R5EKY0"/>
<keyword evidence="4" id="KW-1185">Reference proteome</keyword>
<proteinExistence type="predicted"/>
<dbReference type="Proteomes" id="UP000245202">
    <property type="component" value="Unassembled WGS sequence"/>
</dbReference>
<dbReference type="InterPro" id="IPR052529">
    <property type="entry name" value="Bact_Transport_Assoc"/>
</dbReference>
<feature type="transmembrane region" description="Helical" evidence="1">
    <location>
        <begin position="20"/>
        <end position="37"/>
    </location>
</feature>
<feature type="transmembrane region" description="Helical" evidence="1">
    <location>
        <begin position="121"/>
        <end position="138"/>
    </location>
</feature>
<keyword evidence="1" id="KW-1133">Transmembrane helix</keyword>
<name>A0A2R5EKY0_9BACL</name>
<feature type="transmembrane region" description="Helical" evidence="1">
    <location>
        <begin position="94"/>
        <end position="115"/>
    </location>
</feature>
<sequence length="385" mass="43610">MITVKEAAGRLRLLDILRGFAVLGTLGTNIWLFAHLGDVNYMFTFTNTEWWSSIQDFVRVFILFLVNGKLLGLLTIMFGVGLEMKYRQALRKGHAWPGMYIWTSLILLAEGFIHFTLVMEYDILMSYGITAILAAFIVKNGDKAINLAMKIVGGLHGTVMLLILFYFVTLAFSGAHFSMGDMKETVLLYREGNWQEQAANRLANFLPLRSEAILVIPMNLFLFLLGIRLMRSGVFAMDERGRRHRRKLLRIGLYAGIPLNLLIFVPGGYFDLPIRYLFAPLMSLAYLGLIAKLYEMYSQWWLWSKFEAVGKMSLSCYVMQNVMSAVIFYGWGFGLGGKVNSAAIAGLWIAVSCIQILFATLWLKRFRLGPMESARRFASGLISKS</sequence>
<dbReference type="InterPro" id="IPR007349">
    <property type="entry name" value="DUF418"/>
</dbReference>
<feature type="transmembrane region" description="Helical" evidence="1">
    <location>
        <begin position="212"/>
        <end position="230"/>
    </location>
</feature>
<keyword evidence="1" id="KW-0812">Transmembrane</keyword>
<organism evidence="3 4">
    <name type="scientific">Paenibacillus agaridevorans</name>
    <dbReference type="NCBI Taxonomy" id="171404"/>
    <lineage>
        <taxon>Bacteria</taxon>
        <taxon>Bacillati</taxon>
        <taxon>Bacillota</taxon>
        <taxon>Bacilli</taxon>
        <taxon>Bacillales</taxon>
        <taxon>Paenibacillaceae</taxon>
        <taxon>Paenibacillus</taxon>
    </lineage>
</organism>
<feature type="transmembrane region" description="Helical" evidence="1">
    <location>
        <begin position="251"/>
        <end position="270"/>
    </location>
</feature>
<evidence type="ECO:0000256" key="1">
    <source>
        <dbReference type="SAM" id="Phobius"/>
    </source>
</evidence>
<feature type="transmembrane region" description="Helical" evidence="1">
    <location>
        <begin position="57"/>
        <end position="82"/>
    </location>
</feature>
<dbReference type="EMBL" id="BDQX01000011">
    <property type="protein sequence ID" value="GBG05628.1"/>
    <property type="molecule type" value="Genomic_DNA"/>
</dbReference>
<keyword evidence="1" id="KW-0472">Membrane</keyword>
<evidence type="ECO:0000313" key="4">
    <source>
        <dbReference type="Proteomes" id="UP000245202"/>
    </source>
</evidence>
<gene>
    <name evidence="3" type="ORF">PAT3040_00112</name>
</gene>
<reference evidence="3 4" key="1">
    <citation type="submission" date="2017-08" db="EMBL/GenBank/DDBJ databases">
        <title>Substantial Increase in Enzyme Production by Combined Drug-Resistance Mutations in Paenibacillus agaridevorans.</title>
        <authorList>
            <person name="Tanaka Y."/>
            <person name="Funane K."/>
            <person name="Hosaka T."/>
            <person name="Shiwa Y."/>
            <person name="Fujita N."/>
            <person name="Miyazaki T."/>
            <person name="Yoshikawa H."/>
            <person name="Murakami K."/>
            <person name="Kasahara K."/>
            <person name="Inaoka T."/>
            <person name="Hiraga Y."/>
            <person name="Ochi K."/>
        </authorList>
    </citation>
    <scope>NUCLEOTIDE SEQUENCE [LARGE SCALE GENOMIC DNA]</scope>
    <source>
        <strain evidence="3 4">T-3040</strain>
    </source>
</reference>
<comment type="caution">
    <text evidence="3">The sequence shown here is derived from an EMBL/GenBank/DDBJ whole genome shotgun (WGS) entry which is preliminary data.</text>
</comment>
<feature type="transmembrane region" description="Helical" evidence="1">
    <location>
        <begin position="159"/>
        <end position="179"/>
    </location>
</feature>
<dbReference type="PANTHER" id="PTHR30590:SF2">
    <property type="entry name" value="INNER MEMBRANE PROTEIN"/>
    <property type="match status" value="1"/>
</dbReference>